<dbReference type="Proteomes" id="UP000438429">
    <property type="component" value="Unassembled WGS sequence"/>
</dbReference>
<protein>
    <submittedName>
        <fullName evidence="2">Uncharacterized protein</fullName>
    </submittedName>
</protein>
<comment type="caution">
    <text evidence="2">The sequence shown here is derived from an EMBL/GenBank/DDBJ whole genome shotgun (WGS) entry which is preliminary data.</text>
</comment>
<evidence type="ECO:0000256" key="1">
    <source>
        <dbReference type="SAM" id="MobiDB-lite"/>
    </source>
</evidence>
<evidence type="ECO:0000313" key="3">
    <source>
        <dbReference type="Proteomes" id="UP000438429"/>
    </source>
</evidence>
<reference evidence="2 3" key="1">
    <citation type="submission" date="2019-06" db="EMBL/GenBank/DDBJ databases">
        <title>Draft genomes of female and male turbot (Scophthalmus maximus).</title>
        <authorList>
            <person name="Xu H."/>
            <person name="Xu X.-W."/>
            <person name="Shao C."/>
            <person name="Chen S."/>
        </authorList>
    </citation>
    <scope>NUCLEOTIDE SEQUENCE [LARGE SCALE GENOMIC DNA]</scope>
    <source>
        <strain evidence="2">Ysfricsl-2016a</strain>
        <tissue evidence="2">Blood</tissue>
    </source>
</reference>
<sequence>MFLVSALTSRPRCEYFDFHKQRVFIISSPRSDCSSVDDGCFRRRHKQGPRRSSSREVNDGGTTLMNLNRRHEKLAIRKELNETNQI</sequence>
<accession>A0A6A4SJA2</accession>
<feature type="region of interest" description="Disordered" evidence="1">
    <location>
        <begin position="42"/>
        <end position="63"/>
    </location>
</feature>
<dbReference type="EMBL" id="VEVO01000014">
    <property type="protein sequence ID" value="KAF0031054.1"/>
    <property type="molecule type" value="Genomic_DNA"/>
</dbReference>
<dbReference type="AlphaFoldDB" id="A0A6A4SJA2"/>
<proteinExistence type="predicted"/>
<evidence type="ECO:0000313" key="2">
    <source>
        <dbReference type="EMBL" id="KAF0031054.1"/>
    </source>
</evidence>
<gene>
    <name evidence="2" type="ORF">F2P81_015609</name>
</gene>
<organism evidence="2 3">
    <name type="scientific">Scophthalmus maximus</name>
    <name type="common">Turbot</name>
    <name type="synonym">Psetta maxima</name>
    <dbReference type="NCBI Taxonomy" id="52904"/>
    <lineage>
        <taxon>Eukaryota</taxon>
        <taxon>Metazoa</taxon>
        <taxon>Chordata</taxon>
        <taxon>Craniata</taxon>
        <taxon>Vertebrata</taxon>
        <taxon>Euteleostomi</taxon>
        <taxon>Actinopterygii</taxon>
        <taxon>Neopterygii</taxon>
        <taxon>Teleostei</taxon>
        <taxon>Neoteleostei</taxon>
        <taxon>Acanthomorphata</taxon>
        <taxon>Carangaria</taxon>
        <taxon>Pleuronectiformes</taxon>
        <taxon>Pleuronectoidei</taxon>
        <taxon>Scophthalmidae</taxon>
        <taxon>Scophthalmus</taxon>
    </lineage>
</organism>
<name>A0A6A4SJA2_SCOMX</name>